<keyword evidence="1 6" id="KW-0489">Methyltransferase</keyword>
<evidence type="ECO:0000256" key="3">
    <source>
        <dbReference type="ARBA" id="ARBA00022691"/>
    </source>
</evidence>
<evidence type="ECO:0000313" key="8">
    <source>
        <dbReference type="EMBL" id="VFK79476.1"/>
    </source>
</evidence>
<name>A0A450YMW0_9GAMM</name>
<dbReference type="GO" id="GO:0032259">
    <property type="term" value="P:methylation"/>
    <property type="evidence" value="ECO:0007669"/>
    <property type="project" value="UniProtKB-KW"/>
</dbReference>
<dbReference type="Pfam" id="PF08241">
    <property type="entry name" value="Methyltransf_11"/>
    <property type="match status" value="1"/>
</dbReference>
<dbReference type="InterPro" id="IPR013216">
    <property type="entry name" value="Methyltransf_11"/>
</dbReference>
<dbReference type="GO" id="GO:0052729">
    <property type="term" value="F:dimethylglycine N-methyltransferase activity"/>
    <property type="evidence" value="ECO:0007669"/>
    <property type="project" value="UniProtKB-ARBA"/>
</dbReference>
<evidence type="ECO:0000313" key="6">
    <source>
        <dbReference type="EMBL" id="VFK42873.1"/>
    </source>
</evidence>
<protein>
    <submittedName>
        <fullName evidence="6">Sarcosine/dimethylglycine N-methyltransferase</fullName>
    </submittedName>
</protein>
<gene>
    <name evidence="8" type="ORF">BECKSD772D_GA0070982_10519</name>
    <name evidence="7" type="ORF">BECKSD772E_GA0070983_11258</name>
    <name evidence="6" type="ORF">BECKSD772F_GA0070984_11318</name>
</gene>
<evidence type="ECO:0000313" key="7">
    <source>
        <dbReference type="EMBL" id="VFK48468.1"/>
    </source>
</evidence>
<feature type="domain" description="Methyltransferase type 11" evidence="5">
    <location>
        <begin position="82"/>
        <end position="180"/>
    </location>
</feature>
<accession>A0A450YMW0</accession>
<sequence length="289" mass="32969">MSKTVIDISNLPPSLSEALDHYDHALADLFYKQVWAGDDIFIGLGWHDDDNKPKTIADACRKMVDHMVALIPNRQHTGARLLDLGAGYGASARHLAREYGFRVDCLNLSEAQNAENKRLNREYGLDDKIDVFPGNFESLAFSDGIYDVIWSQDAFLHSNDRARILREIDRVLQPGGDIVFTDILEIEDCPNLALESVLARFGLKSLATQSFYRGEAERLGWRMHTIRDISPHLVKHYRRVIQEVASNHDELSKMFEADYLAKGRQGMEDWIDAGERGYLRWGMFHFGKV</sequence>
<keyword evidence="2 6" id="KW-0808">Transferase</keyword>
<comment type="pathway">
    <text evidence="4">Amine and polyamine biosynthesis; betaine biosynthesis via glycine pathway; betaine from glycine: step 3/3.</text>
</comment>
<keyword evidence="3" id="KW-0949">S-adenosyl-L-methionine</keyword>
<dbReference type="FunFam" id="3.40.50.150:FF:000461">
    <property type="entry name" value="Sarcosine/dimethylglycine N-methyltransferase"/>
    <property type="match status" value="1"/>
</dbReference>
<dbReference type="PANTHER" id="PTHR44068">
    <property type="entry name" value="ZGC:194242"/>
    <property type="match status" value="1"/>
</dbReference>
<dbReference type="AlphaFoldDB" id="A0A450YMW0"/>
<proteinExistence type="predicted"/>
<dbReference type="CDD" id="cd02440">
    <property type="entry name" value="AdoMet_MTases"/>
    <property type="match status" value="1"/>
</dbReference>
<evidence type="ECO:0000256" key="2">
    <source>
        <dbReference type="ARBA" id="ARBA00022679"/>
    </source>
</evidence>
<reference evidence="6" key="1">
    <citation type="submission" date="2019-02" db="EMBL/GenBank/DDBJ databases">
        <authorList>
            <person name="Gruber-Vodicka R. H."/>
            <person name="Seah K. B. B."/>
        </authorList>
    </citation>
    <scope>NUCLEOTIDE SEQUENCE</scope>
    <source>
        <strain evidence="8">BECK_S127</strain>
        <strain evidence="7">BECK_S1320</strain>
        <strain evidence="6">BECK_S1321</strain>
    </source>
</reference>
<evidence type="ECO:0000256" key="1">
    <source>
        <dbReference type="ARBA" id="ARBA00022603"/>
    </source>
</evidence>
<organism evidence="6">
    <name type="scientific">Candidatus Kentrum sp. SD</name>
    <dbReference type="NCBI Taxonomy" id="2126332"/>
    <lineage>
        <taxon>Bacteria</taxon>
        <taxon>Pseudomonadati</taxon>
        <taxon>Pseudomonadota</taxon>
        <taxon>Gammaproteobacteria</taxon>
        <taxon>Candidatus Kentrum</taxon>
    </lineage>
</organism>
<dbReference type="Gene3D" id="3.40.50.150">
    <property type="entry name" value="Vaccinia Virus protein VP39"/>
    <property type="match status" value="1"/>
</dbReference>
<dbReference type="EMBL" id="CAADFR010000131">
    <property type="protein sequence ID" value="VFK42873.1"/>
    <property type="molecule type" value="Genomic_DNA"/>
</dbReference>
<evidence type="ECO:0000259" key="5">
    <source>
        <dbReference type="Pfam" id="PF08241"/>
    </source>
</evidence>
<dbReference type="PANTHER" id="PTHR44068:SF11">
    <property type="entry name" value="GERANYL DIPHOSPHATE 2-C-METHYLTRANSFERASE"/>
    <property type="match status" value="1"/>
</dbReference>
<dbReference type="GO" id="GO:0019286">
    <property type="term" value="P:glycine betaine biosynthetic process from glycine"/>
    <property type="evidence" value="ECO:0007669"/>
    <property type="project" value="UniProtKB-ARBA"/>
</dbReference>
<dbReference type="InterPro" id="IPR050447">
    <property type="entry name" value="Erg6_SMT_methyltransf"/>
</dbReference>
<dbReference type="EMBL" id="CAADFU010000125">
    <property type="protein sequence ID" value="VFK48468.1"/>
    <property type="molecule type" value="Genomic_DNA"/>
</dbReference>
<dbReference type="EMBL" id="CAADHB010000051">
    <property type="protein sequence ID" value="VFK79476.1"/>
    <property type="molecule type" value="Genomic_DNA"/>
</dbReference>
<dbReference type="InterPro" id="IPR029063">
    <property type="entry name" value="SAM-dependent_MTases_sf"/>
</dbReference>
<dbReference type="SUPFAM" id="SSF53335">
    <property type="entry name" value="S-adenosyl-L-methionine-dependent methyltransferases"/>
    <property type="match status" value="1"/>
</dbReference>
<evidence type="ECO:0000256" key="4">
    <source>
        <dbReference type="ARBA" id="ARBA00060542"/>
    </source>
</evidence>